<dbReference type="AlphaFoldDB" id="A0AAE1ASF9"/>
<keyword evidence="1" id="KW-0732">Signal</keyword>
<feature type="compositionally biased region" description="Low complexity" evidence="3">
    <location>
        <begin position="132"/>
        <end position="241"/>
    </location>
</feature>
<sequence length="287" mass="31265">MYSRITIGTGCFFEIDVENVHQVGVGVFVSWCDATPSPDPDDPQAYRLVENGCPASRAVHIEPVPSPDRFRFRSQSFHFSGDVNNHNQVYVHCSVTLCPARTCYKGSNCHSNGFDIFTSTTTIKETTLTSFATTPRSSTTTSTTSNKSPIKTSKTTSRTSTEAPNITSTPSKPTTKTSSSTKTTTSKTKTSTKTSTTPKTTKTSTTKSTSTTRKSTSTTRKSTLSTRTTRPTAAIRAATRNSSRRKKRNSRTALSSDGQRKITKLSKELNSSKVIILTIGPYVVITR</sequence>
<keyword evidence="2" id="KW-1015">Disulfide bond</keyword>
<dbReference type="InterPro" id="IPR001507">
    <property type="entry name" value="ZP_dom"/>
</dbReference>
<dbReference type="PANTHER" id="PTHR14002">
    <property type="entry name" value="ENDOGLIN/TGF-BETA RECEPTOR TYPE III"/>
    <property type="match status" value="1"/>
</dbReference>
<evidence type="ECO:0000313" key="6">
    <source>
        <dbReference type="Proteomes" id="UP001283361"/>
    </source>
</evidence>
<dbReference type="InterPro" id="IPR055355">
    <property type="entry name" value="ZP-C"/>
</dbReference>
<feature type="domain" description="ZP" evidence="4">
    <location>
        <begin position="1"/>
        <end position="116"/>
    </location>
</feature>
<comment type="caution">
    <text evidence="5">The sequence shown here is derived from an EMBL/GenBank/DDBJ whole genome shotgun (WGS) entry which is preliminary data.</text>
</comment>
<dbReference type="EMBL" id="JAWDGP010001281">
    <property type="protein sequence ID" value="KAK3793088.1"/>
    <property type="molecule type" value="Genomic_DNA"/>
</dbReference>
<reference evidence="5" key="1">
    <citation type="journal article" date="2023" name="G3 (Bethesda)">
        <title>A reference genome for the long-term kleptoplast-retaining sea slug Elysia crispata morphotype clarki.</title>
        <authorList>
            <person name="Eastman K.E."/>
            <person name="Pendleton A.L."/>
            <person name="Shaikh M.A."/>
            <person name="Suttiyut T."/>
            <person name="Ogas R."/>
            <person name="Tomko P."/>
            <person name="Gavelis G."/>
            <person name="Widhalm J.R."/>
            <person name="Wisecaver J.H."/>
        </authorList>
    </citation>
    <scope>NUCLEOTIDE SEQUENCE</scope>
    <source>
        <strain evidence="5">ECLA1</strain>
    </source>
</reference>
<accession>A0AAE1ASF9</accession>
<evidence type="ECO:0000313" key="5">
    <source>
        <dbReference type="EMBL" id="KAK3793088.1"/>
    </source>
</evidence>
<dbReference type="Gene3D" id="2.60.40.4100">
    <property type="entry name" value="Zona pellucida, ZP-C domain"/>
    <property type="match status" value="1"/>
</dbReference>
<dbReference type="PROSITE" id="PS51034">
    <property type="entry name" value="ZP_2"/>
    <property type="match status" value="1"/>
</dbReference>
<organism evidence="5 6">
    <name type="scientific">Elysia crispata</name>
    <name type="common">lettuce slug</name>
    <dbReference type="NCBI Taxonomy" id="231223"/>
    <lineage>
        <taxon>Eukaryota</taxon>
        <taxon>Metazoa</taxon>
        <taxon>Spiralia</taxon>
        <taxon>Lophotrochozoa</taxon>
        <taxon>Mollusca</taxon>
        <taxon>Gastropoda</taxon>
        <taxon>Heterobranchia</taxon>
        <taxon>Euthyneura</taxon>
        <taxon>Panpulmonata</taxon>
        <taxon>Sacoglossa</taxon>
        <taxon>Placobranchoidea</taxon>
        <taxon>Plakobranchidae</taxon>
        <taxon>Elysia</taxon>
    </lineage>
</organism>
<keyword evidence="6" id="KW-1185">Reference proteome</keyword>
<evidence type="ECO:0000256" key="1">
    <source>
        <dbReference type="ARBA" id="ARBA00022729"/>
    </source>
</evidence>
<protein>
    <recommendedName>
        <fullName evidence="4">ZP domain-containing protein</fullName>
    </recommendedName>
</protein>
<evidence type="ECO:0000256" key="3">
    <source>
        <dbReference type="SAM" id="MobiDB-lite"/>
    </source>
</evidence>
<dbReference type="InterPro" id="IPR042235">
    <property type="entry name" value="ZP-C_dom"/>
</dbReference>
<name>A0AAE1ASF9_9GAST</name>
<dbReference type="PANTHER" id="PTHR14002:SF59">
    <property type="entry name" value="CUB AND ZONA PELLUCIDA-LIKE DOMAIN-CONTAINING PROTEIN 1-RELATED"/>
    <property type="match status" value="1"/>
</dbReference>
<evidence type="ECO:0000256" key="2">
    <source>
        <dbReference type="ARBA" id="ARBA00023157"/>
    </source>
</evidence>
<evidence type="ECO:0000259" key="4">
    <source>
        <dbReference type="PROSITE" id="PS51034"/>
    </source>
</evidence>
<dbReference type="Proteomes" id="UP001283361">
    <property type="component" value="Unassembled WGS sequence"/>
</dbReference>
<proteinExistence type="predicted"/>
<gene>
    <name evidence="5" type="ORF">RRG08_038593</name>
</gene>
<dbReference type="Pfam" id="PF00100">
    <property type="entry name" value="Zona_pellucida"/>
    <property type="match status" value="1"/>
</dbReference>
<feature type="region of interest" description="Disordered" evidence="3">
    <location>
        <begin position="132"/>
        <end position="260"/>
    </location>
</feature>